<dbReference type="EMBL" id="JALJOQ010000098">
    <property type="protein sequence ID" value="KAK9798502.1"/>
    <property type="molecule type" value="Genomic_DNA"/>
</dbReference>
<sequence>MFARWWTCSQGFIPVQSAQSTSETLSGVTLPLWTLERRCGCGCVRYTTTSTKAFANQISTASSWTADGVPWTVGISRPVLCQVQKELRGLQLSDIDSRH</sequence>
<keyword evidence="2" id="KW-1185">Reference proteome</keyword>
<evidence type="ECO:0000313" key="1">
    <source>
        <dbReference type="EMBL" id="KAK9798502.1"/>
    </source>
</evidence>
<reference evidence="1 2" key="1">
    <citation type="journal article" date="2024" name="Nat. Commun.">
        <title>Phylogenomics reveals the evolutionary origins of lichenization in chlorophyte algae.</title>
        <authorList>
            <person name="Puginier C."/>
            <person name="Libourel C."/>
            <person name="Otte J."/>
            <person name="Skaloud P."/>
            <person name="Haon M."/>
            <person name="Grisel S."/>
            <person name="Petersen M."/>
            <person name="Berrin J.G."/>
            <person name="Delaux P.M."/>
            <person name="Dal Grande F."/>
            <person name="Keller J."/>
        </authorList>
    </citation>
    <scope>NUCLEOTIDE SEQUENCE [LARGE SCALE GENOMIC DNA]</scope>
    <source>
        <strain evidence="1 2">SAG 2036</strain>
    </source>
</reference>
<dbReference type="Proteomes" id="UP001465755">
    <property type="component" value="Unassembled WGS sequence"/>
</dbReference>
<proteinExistence type="predicted"/>
<protein>
    <submittedName>
        <fullName evidence="1">Uncharacterized protein</fullName>
    </submittedName>
</protein>
<name>A0AAW1NY50_9CHLO</name>
<gene>
    <name evidence="1" type="ORF">WJX73_004075</name>
</gene>
<accession>A0AAW1NY50</accession>
<comment type="caution">
    <text evidence="1">The sequence shown here is derived from an EMBL/GenBank/DDBJ whole genome shotgun (WGS) entry which is preliminary data.</text>
</comment>
<dbReference type="AlphaFoldDB" id="A0AAW1NY50"/>
<organism evidence="1 2">
    <name type="scientific">Symbiochloris irregularis</name>
    <dbReference type="NCBI Taxonomy" id="706552"/>
    <lineage>
        <taxon>Eukaryota</taxon>
        <taxon>Viridiplantae</taxon>
        <taxon>Chlorophyta</taxon>
        <taxon>core chlorophytes</taxon>
        <taxon>Trebouxiophyceae</taxon>
        <taxon>Trebouxiales</taxon>
        <taxon>Trebouxiaceae</taxon>
        <taxon>Symbiochloris</taxon>
    </lineage>
</organism>
<evidence type="ECO:0000313" key="2">
    <source>
        <dbReference type="Proteomes" id="UP001465755"/>
    </source>
</evidence>